<dbReference type="RefSeq" id="WP_246141128.1">
    <property type="nucleotide sequence ID" value="NZ_BAAATQ010000342.1"/>
</dbReference>
<dbReference type="AlphaFoldDB" id="A0A562IJ67"/>
<feature type="transmembrane region" description="Helical" evidence="1">
    <location>
        <begin position="115"/>
        <end position="142"/>
    </location>
</feature>
<proteinExistence type="predicted"/>
<evidence type="ECO:0000256" key="1">
    <source>
        <dbReference type="SAM" id="Phobius"/>
    </source>
</evidence>
<feature type="transmembrane region" description="Helical" evidence="1">
    <location>
        <begin position="27"/>
        <end position="50"/>
    </location>
</feature>
<evidence type="ECO:0008006" key="4">
    <source>
        <dbReference type="Google" id="ProtNLM"/>
    </source>
</evidence>
<protein>
    <recommendedName>
        <fullName evidence="4">DUF2029 domain-containing protein</fullName>
    </recommendedName>
</protein>
<comment type="caution">
    <text evidence="2">The sequence shown here is derived from an EMBL/GenBank/DDBJ whole genome shotgun (WGS) entry which is preliminary data.</text>
</comment>
<evidence type="ECO:0000313" key="2">
    <source>
        <dbReference type="EMBL" id="TWH71051.1"/>
    </source>
</evidence>
<keyword evidence="1" id="KW-0812">Transmembrane</keyword>
<keyword evidence="1" id="KW-0472">Membrane</keyword>
<dbReference type="Proteomes" id="UP000319825">
    <property type="component" value="Unassembled WGS sequence"/>
</dbReference>
<name>A0A562IJ67_MICOL</name>
<keyword evidence="3" id="KW-1185">Reference proteome</keyword>
<reference evidence="2 3" key="1">
    <citation type="submission" date="2019-07" db="EMBL/GenBank/DDBJ databases">
        <title>R&amp;d 2014.</title>
        <authorList>
            <person name="Klenk H.-P."/>
        </authorList>
    </citation>
    <scope>NUCLEOTIDE SEQUENCE [LARGE SCALE GENOMIC DNA]</scope>
    <source>
        <strain evidence="2 3">DSM 43868</strain>
    </source>
</reference>
<keyword evidence="1" id="KW-1133">Transmembrane helix</keyword>
<organism evidence="2 3">
    <name type="scientific">Micromonospora olivasterospora</name>
    <dbReference type="NCBI Taxonomy" id="1880"/>
    <lineage>
        <taxon>Bacteria</taxon>
        <taxon>Bacillati</taxon>
        <taxon>Actinomycetota</taxon>
        <taxon>Actinomycetes</taxon>
        <taxon>Micromonosporales</taxon>
        <taxon>Micromonosporaceae</taxon>
        <taxon>Micromonospora</taxon>
    </lineage>
</organism>
<dbReference type="EMBL" id="VLKE01000001">
    <property type="protein sequence ID" value="TWH71051.1"/>
    <property type="molecule type" value="Genomic_DNA"/>
</dbReference>
<sequence>MGNRRRGGWAGRRGTLGVDRVPASWRFAVTVFLGAKAVLTLAGMLALIAFDRMSWTPPADEWVMRHQQQAISPHRWLSFWFAWDSFLYDHLSRLPLDRPWQEFGFPLLYPFLGRALAPLLGGHTAMALLVVANVALLLMLYYAHRLGERLLGDDVAARRFVRYLVLLPAAFLFQAALTESLFLCLTLAAFHYAERRRTV</sequence>
<feature type="transmembrane region" description="Helical" evidence="1">
    <location>
        <begin position="163"/>
        <end position="193"/>
    </location>
</feature>
<evidence type="ECO:0000313" key="3">
    <source>
        <dbReference type="Proteomes" id="UP000319825"/>
    </source>
</evidence>
<accession>A0A562IJ67</accession>
<gene>
    <name evidence="2" type="ORF">JD77_06076</name>
</gene>